<dbReference type="Proteomes" id="UP001152049">
    <property type="component" value="Unassembled WGS sequence"/>
</dbReference>
<sequence>MTAQLILRLDQKQRQITITSEEAEARHQEVNNKFAAAATILLFSLCENISTLYLGEALFDEMLIGYMLSTNYRQIKLPGIRKLQHVRLITSALSDETSYGTIEILQYLQLIHRLPALESVTLEAIQEYQANRYFFVPRTGNMKKLEITHCDISGHLLAIIISIPKTLEELKLSLGGLRYTDGGRPLVRPHQIAKALAAQKGSLRALDIDLDFVVQDTINKWWDSSEDNDNDNGGTESDFDDYGRDRLASDRAIGSKHEIGISEAKEYGRTIGSLHDFSHLAHLSISVITLLGSYDNYEPPYRLLKPPPFRLVDALPPSLEYLCIYGYIRGQNPDTDDHIDELLAKKGEKLPKLQIIKGVDEHVPSMRDVFGTDDEPDVDNLYQRKTLDLDWKPV</sequence>
<comment type="caution">
    <text evidence="2">The sequence shown here is derived from an EMBL/GenBank/DDBJ whole genome shotgun (WGS) entry which is preliminary data.</text>
</comment>
<organism evidence="2 3">
    <name type="scientific">Fusarium torreyae</name>
    <dbReference type="NCBI Taxonomy" id="1237075"/>
    <lineage>
        <taxon>Eukaryota</taxon>
        <taxon>Fungi</taxon>
        <taxon>Dikarya</taxon>
        <taxon>Ascomycota</taxon>
        <taxon>Pezizomycotina</taxon>
        <taxon>Sordariomycetes</taxon>
        <taxon>Hypocreomycetidae</taxon>
        <taxon>Hypocreales</taxon>
        <taxon>Nectriaceae</taxon>
        <taxon>Fusarium</taxon>
    </lineage>
</organism>
<dbReference type="EMBL" id="JAOQAZ010000004">
    <property type="protein sequence ID" value="KAJ4267065.1"/>
    <property type="molecule type" value="Genomic_DNA"/>
</dbReference>
<dbReference type="OrthoDB" id="3437411at2759"/>
<name>A0A9W8VKT3_9HYPO</name>
<gene>
    <name evidence="2" type="ORF">NW762_003163</name>
</gene>
<dbReference type="AlphaFoldDB" id="A0A9W8VKT3"/>
<proteinExistence type="predicted"/>
<protein>
    <submittedName>
        <fullName evidence="2">Uncharacterized protein</fullName>
    </submittedName>
</protein>
<evidence type="ECO:0000313" key="2">
    <source>
        <dbReference type="EMBL" id="KAJ4267065.1"/>
    </source>
</evidence>
<keyword evidence="3" id="KW-1185">Reference proteome</keyword>
<evidence type="ECO:0000313" key="3">
    <source>
        <dbReference type="Proteomes" id="UP001152049"/>
    </source>
</evidence>
<feature type="region of interest" description="Disordered" evidence="1">
    <location>
        <begin position="224"/>
        <end position="243"/>
    </location>
</feature>
<accession>A0A9W8VKT3</accession>
<evidence type="ECO:0000256" key="1">
    <source>
        <dbReference type="SAM" id="MobiDB-lite"/>
    </source>
</evidence>
<reference evidence="2" key="1">
    <citation type="submission" date="2022-09" db="EMBL/GenBank/DDBJ databases">
        <title>Fusarium specimens isolated from Avocado Roots.</title>
        <authorList>
            <person name="Stajich J."/>
            <person name="Roper C."/>
            <person name="Heimlech-Rivalta G."/>
        </authorList>
    </citation>
    <scope>NUCLEOTIDE SEQUENCE</scope>
    <source>
        <strain evidence="2">CF00136</strain>
    </source>
</reference>